<accession>A0A9X0BN51</accession>
<keyword evidence="2 7" id="KW-0812">Transmembrane</keyword>
<dbReference type="EMBL" id="JAPWDQ010000012">
    <property type="protein sequence ID" value="KAJ5474988.1"/>
    <property type="molecule type" value="Genomic_DNA"/>
</dbReference>
<dbReference type="PANTHER" id="PTHR33048">
    <property type="entry name" value="PTH11-LIKE INTEGRAL MEMBRANE PROTEIN (AFU_ORTHOLOGUE AFUA_5G11245)"/>
    <property type="match status" value="1"/>
</dbReference>
<reference evidence="9" key="2">
    <citation type="journal article" date="2023" name="IMA Fungus">
        <title>Comparative genomic study of the Penicillium genus elucidates a diverse pangenome and 15 lateral gene transfer events.</title>
        <authorList>
            <person name="Petersen C."/>
            <person name="Sorensen T."/>
            <person name="Nielsen M.R."/>
            <person name="Sondergaard T.E."/>
            <person name="Sorensen J.L."/>
            <person name="Fitzpatrick D.A."/>
            <person name="Frisvad J.C."/>
            <person name="Nielsen K.L."/>
        </authorList>
    </citation>
    <scope>NUCLEOTIDE SEQUENCE</scope>
    <source>
        <strain evidence="9">IBT 30728</strain>
    </source>
</reference>
<sequence length="471" mass="52356">MREAGGLGSSDAQIGLGSLIPWWRPTWNKQENTVLSSSTRLTAYTPSKAVPNVLASHEKTTSIWQDQRAKINGNVNITLVENTYRCTMLPTLPLIGPSLAIFVVSLVMLILALIAVSLRIFVRVHVVRAFGWDDTLMLFALSLTTRTNLPALKSRCRSHRANLQMPLTQYWWLCEIFYTWSSALAKLSIAVALLRLTINRVHRIIIFLVMGFTVAVSLMFWITLLLNCQPVSFFWNFADPNSSGECMSLHELAKVVYVYSSFTIVSDLTLAILPIFLVWKLQMSPRTKVAVVVILILTKMFHQIASSSMESPQYPPANTHTQIQTNAGSTFQIAIWSVIETALGITASSLFTLRPLFRWLLDEKFSSGRATRSNAPGYSNYPLGTLDRDGLKAMRDTPSSTTPRFGTASEHGHRMSGGSAVTIPASRNFIMLNNSEEAFINPESPGVIASEGGRITVQKTFMRSSVSERDQ</sequence>
<reference evidence="9" key="1">
    <citation type="submission" date="2022-12" db="EMBL/GenBank/DDBJ databases">
        <authorList>
            <person name="Petersen C."/>
        </authorList>
    </citation>
    <scope>NUCLEOTIDE SEQUENCE</scope>
    <source>
        <strain evidence="9">IBT 30728</strain>
    </source>
</reference>
<dbReference type="PANTHER" id="PTHR33048:SF96">
    <property type="entry name" value="INTEGRAL MEMBRANE PROTEIN"/>
    <property type="match status" value="1"/>
</dbReference>
<gene>
    <name evidence="9" type="ORF">N7539_008054</name>
</gene>
<dbReference type="Proteomes" id="UP001148312">
    <property type="component" value="Unassembled WGS sequence"/>
</dbReference>
<evidence type="ECO:0000313" key="10">
    <source>
        <dbReference type="Proteomes" id="UP001148312"/>
    </source>
</evidence>
<evidence type="ECO:0000256" key="5">
    <source>
        <dbReference type="ARBA" id="ARBA00038359"/>
    </source>
</evidence>
<dbReference type="GeneID" id="81627904"/>
<keyword evidence="10" id="KW-1185">Reference proteome</keyword>
<evidence type="ECO:0000313" key="9">
    <source>
        <dbReference type="EMBL" id="KAJ5474988.1"/>
    </source>
</evidence>
<proteinExistence type="inferred from homology"/>
<dbReference type="GO" id="GO:0016020">
    <property type="term" value="C:membrane"/>
    <property type="evidence" value="ECO:0007669"/>
    <property type="project" value="UniProtKB-SubCell"/>
</dbReference>
<feature type="transmembrane region" description="Helical" evidence="7">
    <location>
        <begin position="257"/>
        <end position="277"/>
    </location>
</feature>
<organism evidence="9 10">
    <name type="scientific">Penicillium diatomitis</name>
    <dbReference type="NCBI Taxonomy" id="2819901"/>
    <lineage>
        <taxon>Eukaryota</taxon>
        <taxon>Fungi</taxon>
        <taxon>Dikarya</taxon>
        <taxon>Ascomycota</taxon>
        <taxon>Pezizomycotina</taxon>
        <taxon>Eurotiomycetes</taxon>
        <taxon>Eurotiomycetidae</taxon>
        <taxon>Eurotiales</taxon>
        <taxon>Aspergillaceae</taxon>
        <taxon>Penicillium</taxon>
    </lineage>
</organism>
<feature type="transmembrane region" description="Helical" evidence="7">
    <location>
        <begin position="99"/>
        <end position="122"/>
    </location>
</feature>
<feature type="region of interest" description="Disordered" evidence="6">
    <location>
        <begin position="395"/>
        <end position="417"/>
    </location>
</feature>
<protein>
    <recommendedName>
        <fullName evidence="8">Rhodopsin domain-containing protein</fullName>
    </recommendedName>
</protein>
<comment type="caution">
    <text evidence="9">The sequence shown here is derived from an EMBL/GenBank/DDBJ whole genome shotgun (WGS) entry which is preliminary data.</text>
</comment>
<dbReference type="InterPro" id="IPR049326">
    <property type="entry name" value="Rhodopsin_dom_fungi"/>
</dbReference>
<keyword evidence="3 7" id="KW-1133">Transmembrane helix</keyword>
<comment type="subcellular location">
    <subcellularLocation>
        <location evidence="1">Membrane</location>
        <topology evidence="1">Multi-pass membrane protein</topology>
    </subcellularLocation>
</comment>
<evidence type="ECO:0000256" key="4">
    <source>
        <dbReference type="ARBA" id="ARBA00023136"/>
    </source>
</evidence>
<name>A0A9X0BN51_9EURO</name>
<evidence type="ECO:0000256" key="1">
    <source>
        <dbReference type="ARBA" id="ARBA00004141"/>
    </source>
</evidence>
<evidence type="ECO:0000256" key="2">
    <source>
        <dbReference type="ARBA" id="ARBA00022692"/>
    </source>
</evidence>
<feature type="transmembrane region" description="Helical" evidence="7">
    <location>
        <begin position="205"/>
        <end position="226"/>
    </location>
</feature>
<dbReference type="InterPro" id="IPR052337">
    <property type="entry name" value="SAT4-like"/>
</dbReference>
<dbReference type="Pfam" id="PF20684">
    <property type="entry name" value="Fung_rhodopsin"/>
    <property type="match status" value="1"/>
</dbReference>
<evidence type="ECO:0000259" key="8">
    <source>
        <dbReference type="Pfam" id="PF20684"/>
    </source>
</evidence>
<feature type="domain" description="Rhodopsin" evidence="8">
    <location>
        <begin position="118"/>
        <end position="358"/>
    </location>
</feature>
<evidence type="ECO:0000256" key="7">
    <source>
        <dbReference type="SAM" id="Phobius"/>
    </source>
</evidence>
<dbReference type="RefSeq" id="XP_056786746.1">
    <property type="nucleotide sequence ID" value="XM_056937654.1"/>
</dbReference>
<keyword evidence="4 7" id="KW-0472">Membrane</keyword>
<comment type="similarity">
    <text evidence="5">Belongs to the SAT4 family.</text>
</comment>
<evidence type="ECO:0000256" key="6">
    <source>
        <dbReference type="SAM" id="MobiDB-lite"/>
    </source>
</evidence>
<dbReference type="AlphaFoldDB" id="A0A9X0BN51"/>
<evidence type="ECO:0000256" key="3">
    <source>
        <dbReference type="ARBA" id="ARBA00022989"/>
    </source>
</evidence>